<keyword evidence="14 18" id="KW-0961">Cell wall biogenesis/degradation</keyword>
<dbReference type="HAMAP" id="MF_01631">
    <property type="entry name" value="GlmU"/>
    <property type="match status" value="1"/>
</dbReference>
<feature type="binding site" evidence="18">
    <location>
        <position position="226"/>
    </location>
    <ligand>
        <name>Mg(2+)</name>
        <dbReference type="ChEBI" id="CHEBI:18420"/>
    </ligand>
</feature>
<dbReference type="OrthoDB" id="9775031at2"/>
<feature type="binding site" evidence="18">
    <location>
        <position position="140"/>
    </location>
    <ligand>
        <name>UDP-N-acetyl-alpha-D-glucosamine</name>
        <dbReference type="ChEBI" id="CHEBI:57705"/>
    </ligand>
</feature>
<keyword evidence="6 18" id="KW-0548">Nucleotidyltransferase</keyword>
<evidence type="ECO:0000256" key="6">
    <source>
        <dbReference type="ARBA" id="ARBA00022695"/>
    </source>
</evidence>
<feature type="binding site" evidence="18">
    <location>
        <position position="405"/>
    </location>
    <ligand>
        <name>acetyl-CoA</name>
        <dbReference type="ChEBI" id="CHEBI:57288"/>
    </ligand>
</feature>
<dbReference type="PANTHER" id="PTHR43584">
    <property type="entry name" value="NUCLEOTIDYL TRANSFERASE"/>
    <property type="match status" value="1"/>
</dbReference>
<comment type="subcellular location">
    <subcellularLocation>
        <location evidence="1 18">Cytoplasm</location>
    </subcellularLocation>
</comment>
<keyword evidence="4 18" id="KW-0963">Cytoplasm</keyword>
<evidence type="ECO:0000256" key="10">
    <source>
        <dbReference type="ARBA" id="ARBA00022960"/>
    </source>
</evidence>
<proteinExistence type="inferred from homology"/>
<feature type="binding site" evidence="18">
    <location>
        <begin position="8"/>
        <end position="11"/>
    </location>
    <ligand>
        <name>UDP-N-acetyl-alpha-D-glucosamine</name>
        <dbReference type="ChEBI" id="CHEBI:57705"/>
    </ligand>
</feature>
<evidence type="ECO:0000256" key="11">
    <source>
        <dbReference type="ARBA" id="ARBA00022984"/>
    </source>
</evidence>
<name>A0A3A8B395_9RHOB</name>
<dbReference type="PANTHER" id="PTHR43584:SF3">
    <property type="entry name" value="BIFUNCTIONAL PROTEIN GLMU"/>
    <property type="match status" value="1"/>
</dbReference>
<organism evidence="20 21">
    <name type="scientific">Roseovarius spongiae</name>
    <dbReference type="NCBI Taxonomy" id="2320272"/>
    <lineage>
        <taxon>Bacteria</taxon>
        <taxon>Pseudomonadati</taxon>
        <taxon>Pseudomonadota</taxon>
        <taxon>Alphaproteobacteria</taxon>
        <taxon>Rhodobacterales</taxon>
        <taxon>Roseobacteraceae</taxon>
        <taxon>Roseovarius</taxon>
    </lineage>
</organism>
<dbReference type="NCBIfam" id="NF010933">
    <property type="entry name" value="PRK14353.1"/>
    <property type="match status" value="1"/>
</dbReference>
<evidence type="ECO:0000256" key="5">
    <source>
        <dbReference type="ARBA" id="ARBA00022679"/>
    </source>
</evidence>
<evidence type="ECO:0000256" key="12">
    <source>
        <dbReference type="ARBA" id="ARBA00023268"/>
    </source>
</evidence>
<evidence type="ECO:0000256" key="4">
    <source>
        <dbReference type="ARBA" id="ARBA00022490"/>
    </source>
</evidence>
<gene>
    <name evidence="18 20" type="primary">glmU</name>
    <name evidence="20" type="ORF">D6850_08970</name>
</gene>
<feature type="binding site" evidence="18">
    <location>
        <position position="359"/>
    </location>
    <ligand>
        <name>UDP-N-acetyl-alpha-D-glucosamine</name>
        <dbReference type="ChEBI" id="CHEBI:57705"/>
    </ligand>
</feature>
<dbReference type="InterPro" id="IPR029044">
    <property type="entry name" value="Nucleotide-diphossugar_trans"/>
</dbReference>
<comment type="pathway">
    <text evidence="18">Bacterial outer membrane biogenesis; LPS lipid A biosynthesis.</text>
</comment>
<dbReference type="GO" id="GO:0009245">
    <property type="term" value="P:lipid A biosynthetic process"/>
    <property type="evidence" value="ECO:0007669"/>
    <property type="project" value="UniProtKB-UniRule"/>
</dbReference>
<dbReference type="InterPro" id="IPR001451">
    <property type="entry name" value="Hexapep"/>
</dbReference>
<dbReference type="InterPro" id="IPR005882">
    <property type="entry name" value="Bifunctional_GlmU"/>
</dbReference>
<comment type="similarity">
    <text evidence="2 18">In the C-terminal section; belongs to the transferase hexapeptide repeat family.</text>
</comment>
<protein>
    <recommendedName>
        <fullName evidence="18">Bifunctional protein GlmU</fullName>
    </recommendedName>
    <domain>
        <recommendedName>
            <fullName evidence="18">UDP-N-acetylglucosamine pyrophosphorylase</fullName>
            <ecNumber evidence="18">2.7.7.23</ecNumber>
        </recommendedName>
        <alternativeName>
            <fullName evidence="18">N-acetylglucosamine-1-phosphate uridyltransferase</fullName>
        </alternativeName>
    </domain>
    <domain>
        <recommendedName>
            <fullName evidence="18">Glucosamine-1-phosphate N-acetyltransferase</fullName>
            <ecNumber evidence="18">2.3.1.157</ecNumber>
        </recommendedName>
    </domain>
</protein>
<feature type="binding site" evidence="18">
    <location>
        <position position="169"/>
    </location>
    <ligand>
        <name>UDP-N-acetyl-alpha-D-glucosamine</name>
        <dbReference type="ChEBI" id="CHEBI:57705"/>
    </ligand>
</feature>
<keyword evidence="11 18" id="KW-0573">Peptidoglycan synthesis</keyword>
<dbReference type="InterPro" id="IPR011004">
    <property type="entry name" value="Trimer_LpxA-like_sf"/>
</dbReference>
<dbReference type="InterPro" id="IPR050065">
    <property type="entry name" value="GlmU-like"/>
</dbReference>
<dbReference type="InterPro" id="IPR025877">
    <property type="entry name" value="MobA-like_NTP_Trfase"/>
</dbReference>
<evidence type="ECO:0000256" key="3">
    <source>
        <dbReference type="ARBA" id="ARBA00007947"/>
    </source>
</evidence>
<comment type="cofactor">
    <cofactor evidence="18">
        <name>Mg(2+)</name>
        <dbReference type="ChEBI" id="CHEBI:18420"/>
    </cofactor>
    <text evidence="18">Binds 1 Mg(2+) ion per subunit.</text>
</comment>
<dbReference type="Proteomes" id="UP000281128">
    <property type="component" value="Unassembled WGS sequence"/>
</dbReference>
<evidence type="ECO:0000256" key="7">
    <source>
        <dbReference type="ARBA" id="ARBA00022723"/>
    </source>
</evidence>
<dbReference type="SUPFAM" id="SSF53448">
    <property type="entry name" value="Nucleotide-diphospho-sugar transferases"/>
    <property type="match status" value="1"/>
</dbReference>
<evidence type="ECO:0000256" key="9">
    <source>
        <dbReference type="ARBA" id="ARBA00022842"/>
    </source>
</evidence>
<sequence length="451" mass="47142">MATALIILAAGKGTRMKSDLPKVLHPIGGAPMLGHAMRAGQALTPDQTVIVAGHGAEAVAAAARAHDANAQVVLQSEQLGTAHAVAQAAPALAGHDGDAIVLYGDTPFIRPETLRRMLAARQDHDLVVLGFDTADPGRYGRLVMEGERLERIVEFKDATEAERAIGFCNSGVIAARTETLFELIAAVGNDNAAGEYYLTDIVAIARARGLGATAVACEESETLGVNSRAELVQAEALFQDRMRAAMMEGGAILVAPETVHFAHDTQIAPDAQVEQNVVFAPGVTVGARARIRAFSHLEGCEVAAGAVVGPYARLRPGTKLAEDARIGNFVEVKNAVVAAGAKVNHLSYIGDAELGAGSNVGAGTVTCNYDGVSKHRTRIGARVFIGSDTMLVAPVTVGDDAMTASGSVITENVPQGALALGRARQVNKPGLAVKLFEMLKLNKRKRDREAE</sequence>
<feature type="binding site" evidence="18">
    <location>
        <position position="333"/>
    </location>
    <ligand>
        <name>UDP-N-acetyl-alpha-D-glucosamine</name>
        <dbReference type="ChEBI" id="CHEBI:57705"/>
    </ligand>
</feature>
<comment type="subunit">
    <text evidence="18">Homotrimer.</text>
</comment>
<evidence type="ECO:0000256" key="13">
    <source>
        <dbReference type="ARBA" id="ARBA00023315"/>
    </source>
</evidence>
<dbReference type="GO" id="GO:0003977">
    <property type="term" value="F:UDP-N-acetylglucosamine diphosphorylase activity"/>
    <property type="evidence" value="ECO:0007669"/>
    <property type="project" value="UniProtKB-UniRule"/>
</dbReference>
<dbReference type="Pfam" id="PF00132">
    <property type="entry name" value="Hexapep"/>
    <property type="match status" value="1"/>
</dbReference>
<feature type="region of interest" description="Pyrophosphorylase" evidence="18">
    <location>
        <begin position="1"/>
        <end position="228"/>
    </location>
</feature>
<feature type="domain" description="MobA-like NTP transferase" evidence="19">
    <location>
        <begin position="6"/>
        <end position="132"/>
    </location>
</feature>
<dbReference type="Pfam" id="PF12804">
    <property type="entry name" value="NTP_transf_3"/>
    <property type="match status" value="1"/>
</dbReference>
<dbReference type="GO" id="GO:0071555">
    <property type="term" value="P:cell wall organization"/>
    <property type="evidence" value="ECO:0007669"/>
    <property type="project" value="UniProtKB-KW"/>
</dbReference>
<comment type="pathway">
    <text evidence="18">Nucleotide-sugar biosynthesis; UDP-N-acetyl-alpha-D-glucosamine biosynthesis; N-acetyl-alpha-D-glucosamine 1-phosphate from alpha-D-glucosamine 6-phosphate (route II): step 2/2.</text>
</comment>
<dbReference type="NCBIfam" id="TIGR01173">
    <property type="entry name" value="glmU"/>
    <property type="match status" value="1"/>
</dbReference>
<feature type="region of interest" description="Linker" evidence="18">
    <location>
        <begin position="229"/>
        <end position="249"/>
    </location>
</feature>
<evidence type="ECO:0000256" key="16">
    <source>
        <dbReference type="ARBA" id="ARBA00048493"/>
    </source>
</evidence>
<feature type="binding site" evidence="18">
    <location>
        <begin position="80"/>
        <end position="81"/>
    </location>
    <ligand>
        <name>UDP-N-acetyl-alpha-D-glucosamine</name>
        <dbReference type="ChEBI" id="CHEBI:57705"/>
    </ligand>
</feature>
<evidence type="ECO:0000313" key="21">
    <source>
        <dbReference type="Proteomes" id="UP000281128"/>
    </source>
</evidence>
<dbReference type="GO" id="GO:0006048">
    <property type="term" value="P:UDP-N-acetylglucosamine biosynthetic process"/>
    <property type="evidence" value="ECO:0007669"/>
    <property type="project" value="UniProtKB-UniPathway"/>
</dbReference>
<dbReference type="GO" id="GO:0008360">
    <property type="term" value="P:regulation of cell shape"/>
    <property type="evidence" value="ECO:0007669"/>
    <property type="project" value="UniProtKB-KW"/>
</dbReference>
<feature type="binding site" evidence="18">
    <location>
        <position position="154"/>
    </location>
    <ligand>
        <name>UDP-N-acetyl-alpha-D-glucosamine</name>
        <dbReference type="ChEBI" id="CHEBI:57705"/>
    </ligand>
</feature>
<comment type="catalytic activity">
    <reaction evidence="15 18">
        <text>alpha-D-glucosamine 1-phosphate + acetyl-CoA = N-acetyl-alpha-D-glucosamine 1-phosphate + CoA + H(+)</text>
        <dbReference type="Rhea" id="RHEA:13725"/>
        <dbReference type="ChEBI" id="CHEBI:15378"/>
        <dbReference type="ChEBI" id="CHEBI:57287"/>
        <dbReference type="ChEBI" id="CHEBI:57288"/>
        <dbReference type="ChEBI" id="CHEBI:57776"/>
        <dbReference type="ChEBI" id="CHEBI:58516"/>
        <dbReference type="EC" id="2.3.1.157"/>
    </reaction>
</comment>
<feature type="binding site" evidence="18">
    <location>
        <begin position="103"/>
        <end position="105"/>
    </location>
    <ligand>
        <name>UDP-N-acetyl-alpha-D-glucosamine</name>
        <dbReference type="ChEBI" id="CHEBI:57705"/>
    </ligand>
</feature>
<evidence type="ECO:0000256" key="2">
    <source>
        <dbReference type="ARBA" id="ARBA00007707"/>
    </source>
</evidence>
<keyword evidence="13 18" id="KW-0012">Acyltransferase</keyword>
<feature type="active site" description="Proton acceptor" evidence="18">
    <location>
        <position position="345"/>
    </location>
</feature>
<evidence type="ECO:0000256" key="8">
    <source>
        <dbReference type="ARBA" id="ARBA00022737"/>
    </source>
</evidence>
<reference evidence="20 21" key="1">
    <citation type="submission" date="2018-09" db="EMBL/GenBank/DDBJ databases">
        <title>Roseovarius spongiae sp. nov., isolated from a marine sponge.</title>
        <authorList>
            <person name="Zhuang L."/>
            <person name="Luo L."/>
        </authorList>
    </citation>
    <scope>NUCLEOTIDE SEQUENCE [LARGE SCALE GENOMIC DNA]</scope>
    <source>
        <strain evidence="20 21">HN-E21</strain>
    </source>
</reference>
<feature type="binding site" evidence="18">
    <location>
        <position position="105"/>
    </location>
    <ligand>
        <name>Mg(2+)</name>
        <dbReference type="ChEBI" id="CHEBI:18420"/>
    </ligand>
</feature>
<dbReference type="GO" id="GO:0000287">
    <property type="term" value="F:magnesium ion binding"/>
    <property type="evidence" value="ECO:0007669"/>
    <property type="project" value="UniProtKB-UniRule"/>
</dbReference>
<dbReference type="CDD" id="cd02540">
    <property type="entry name" value="GT2_GlmU_N_bac"/>
    <property type="match status" value="1"/>
</dbReference>
<evidence type="ECO:0000256" key="18">
    <source>
        <dbReference type="HAMAP-Rule" id="MF_01631"/>
    </source>
</evidence>
<dbReference type="CDD" id="cd03353">
    <property type="entry name" value="LbH_GlmU_C"/>
    <property type="match status" value="1"/>
</dbReference>
<dbReference type="AlphaFoldDB" id="A0A3A8B395"/>
<evidence type="ECO:0000256" key="17">
    <source>
        <dbReference type="ARBA" id="ARBA00049628"/>
    </source>
</evidence>
<dbReference type="EMBL" id="RAPE01000002">
    <property type="protein sequence ID" value="RKF14982.1"/>
    <property type="molecule type" value="Genomic_DNA"/>
</dbReference>
<dbReference type="EC" id="2.3.1.157" evidence="18"/>
<dbReference type="GO" id="GO:0019134">
    <property type="term" value="F:glucosamine-1-phosphate N-acetyltransferase activity"/>
    <property type="evidence" value="ECO:0007669"/>
    <property type="project" value="UniProtKB-UniRule"/>
</dbReference>
<evidence type="ECO:0000259" key="19">
    <source>
        <dbReference type="Pfam" id="PF12804"/>
    </source>
</evidence>
<feature type="binding site" evidence="18">
    <location>
        <position position="22"/>
    </location>
    <ligand>
        <name>UDP-N-acetyl-alpha-D-glucosamine</name>
        <dbReference type="ChEBI" id="CHEBI:57705"/>
    </ligand>
</feature>
<dbReference type="GO" id="GO:0016020">
    <property type="term" value="C:membrane"/>
    <property type="evidence" value="ECO:0007669"/>
    <property type="project" value="GOC"/>
</dbReference>
<dbReference type="SUPFAM" id="SSF51161">
    <property type="entry name" value="Trimeric LpxA-like enzymes"/>
    <property type="match status" value="1"/>
</dbReference>
<feature type="binding site" evidence="18">
    <location>
        <position position="226"/>
    </location>
    <ligand>
        <name>UDP-N-acetyl-alpha-D-glucosamine</name>
        <dbReference type="ChEBI" id="CHEBI:57705"/>
    </ligand>
</feature>
<feature type="binding site" evidence="18">
    <location>
        <position position="422"/>
    </location>
    <ligand>
        <name>acetyl-CoA</name>
        <dbReference type="ChEBI" id="CHEBI:57288"/>
    </ligand>
</feature>
<keyword evidence="8 18" id="KW-0677">Repeat</keyword>
<comment type="catalytic activity">
    <reaction evidence="16 18">
        <text>N-acetyl-alpha-D-glucosamine 1-phosphate + UTP + H(+) = UDP-N-acetyl-alpha-D-glucosamine + diphosphate</text>
        <dbReference type="Rhea" id="RHEA:13509"/>
        <dbReference type="ChEBI" id="CHEBI:15378"/>
        <dbReference type="ChEBI" id="CHEBI:33019"/>
        <dbReference type="ChEBI" id="CHEBI:46398"/>
        <dbReference type="ChEBI" id="CHEBI:57705"/>
        <dbReference type="ChEBI" id="CHEBI:57776"/>
        <dbReference type="EC" id="2.7.7.23"/>
    </reaction>
</comment>
<feature type="binding site" evidence="18">
    <location>
        <position position="348"/>
    </location>
    <ligand>
        <name>UDP-N-acetyl-alpha-D-glucosamine</name>
        <dbReference type="ChEBI" id="CHEBI:57705"/>
    </ligand>
</feature>
<dbReference type="RefSeq" id="WP_121165994.1">
    <property type="nucleotide sequence ID" value="NZ_RAPE01000002.1"/>
</dbReference>
<keyword evidence="9 18" id="KW-0460">Magnesium</keyword>
<dbReference type="InterPro" id="IPR038009">
    <property type="entry name" value="GlmU_C_LbH"/>
</dbReference>
<dbReference type="Gene3D" id="3.90.550.10">
    <property type="entry name" value="Spore Coat Polysaccharide Biosynthesis Protein SpsA, Chain A"/>
    <property type="match status" value="1"/>
</dbReference>
<comment type="function">
    <text evidence="17 18">Catalyzes the last two sequential reactions in the de novo biosynthetic pathway for UDP-N-acetylglucosamine (UDP-GlcNAc). The C-terminal domain catalyzes the transfer of acetyl group from acetyl coenzyme A to glucosamine-1-phosphate (GlcN-1-P) to produce N-acetylglucosamine-1-phosphate (GlcNAc-1-P), which is converted into UDP-GlcNAc by the transfer of uridine 5-monophosphate (from uridine 5-triphosphate), a reaction catalyzed by the N-terminal domain.</text>
</comment>
<keyword evidence="12 18" id="KW-0511">Multifunctional enzyme</keyword>
<dbReference type="GO" id="GO:0009252">
    <property type="term" value="P:peptidoglycan biosynthetic process"/>
    <property type="evidence" value="ECO:0007669"/>
    <property type="project" value="UniProtKB-UniRule"/>
</dbReference>
<comment type="similarity">
    <text evidence="3 18">In the N-terminal section; belongs to the N-acetylglucosamine-1-phosphate uridyltransferase family.</text>
</comment>
<feature type="binding site" evidence="18">
    <location>
        <position position="387"/>
    </location>
    <ligand>
        <name>acetyl-CoA</name>
        <dbReference type="ChEBI" id="CHEBI:57288"/>
    </ligand>
</feature>
<dbReference type="UniPathway" id="UPA00113">
    <property type="reaction ID" value="UER00532"/>
</dbReference>
<evidence type="ECO:0000313" key="20">
    <source>
        <dbReference type="EMBL" id="RKF14982.1"/>
    </source>
</evidence>
<feature type="region of interest" description="N-acetyltransferase" evidence="18">
    <location>
        <begin position="250"/>
        <end position="451"/>
    </location>
</feature>
<comment type="caution">
    <text evidence="20">The sequence shown here is derived from an EMBL/GenBank/DDBJ whole genome shotgun (WGS) entry which is preliminary data.</text>
</comment>
<feature type="binding site" evidence="18">
    <location>
        <begin position="368"/>
        <end position="369"/>
    </location>
    <ligand>
        <name>acetyl-CoA</name>
        <dbReference type="ChEBI" id="CHEBI:57288"/>
    </ligand>
</feature>
<evidence type="ECO:0000256" key="1">
    <source>
        <dbReference type="ARBA" id="ARBA00004496"/>
    </source>
</evidence>
<dbReference type="GO" id="GO:0000902">
    <property type="term" value="P:cell morphogenesis"/>
    <property type="evidence" value="ECO:0007669"/>
    <property type="project" value="UniProtKB-UniRule"/>
</dbReference>
<dbReference type="UniPathway" id="UPA00973"/>
<keyword evidence="5 18" id="KW-0808">Transferase</keyword>
<dbReference type="EC" id="2.7.7.23" evidence="18"/>
<evidence type="ECO:0000256" key="14">
    <source>
        <dbReference type="ARBA" id="ARBA00023316"/>
    </source>
</evidence>
<accession>A0A3A8B395</accession>
<keyword evidence="7 18" id="KW-0479">Metal-binding</keyword>
<dbReference type="GO" id="GO:0005737">
    <property type="term" value="C:cytoplasm"/>
    <property type="evidence" value="ECO:0007669"/>
    <property type="project" value="UniProtKB-SubCell"/>
</dbReference>
<keyword evidence="21" id="KW-1185">Reference proteome</keyword>
<comment type="pathway">
    <text evidence="18">Nucleotide-sugar biosynthesis; UDP-N-acetyl-alpha-D-glucosamine biosynthesis; UDP-N-acetyl-alpha-D-glucosamine from N-acetyl-alpha-D-glucosamine 1-phosphate: step 1/1.</text>
</comment>
<evidence type="ECO:0000256" key="15">
    <source>
        <dbReference type="ARBA" id="ARBA00048247"/>
    </source>
</evidence>
<keyword evidence="10 18" id="KW-0133">Cell shape</keyword>
<feature type="binding site" evidence="18">
    <location>
        <position position="362"/>
    </location>
    <ligand>
        <name>acetyl-CoA</name>
        <dbReference type="ChEBI" id="CHEBI:57288"/>
    </ligand>
</feature>
<dbReference type="Gene3D" id="2.160.10.10">
    <property type="entry name" value="Hexapeptide repeat proteins"/>
    <property type="match status" value="1"/>
</dbReference>
<feature type="binding site" evidence="18">
    <location>
        <position position="315"/>
    </location>
    <ligand>
        <name>UDP-N-acetyl-alpha-D-glucosamine</name>
        <dbReference type="ChEBI" id="CHEBI:57705"/>
    </ligand>
</feature>
<feature type="binding site" evidence="18">
    <location>
        <position position="75"/>
    </location>
    <ligand>
        <name>UDP-N-acetyl-alpha-D-glucosamine</name>
        <dbReference type="ChEBI" id="CHEBI:57705"/>
    </ligand>
</feature>